<keyword evidence="2" id="KW-0464">Manganese</keyword>
<dbReference type="PIRSF" id="PIRSF005962">
    <property type="entry name" value="Pept_M20D_amidohydro"/>
    <property type="match status" value="1"/>
</dbReference>
<evidence type="ECO:0000259" key="3">
    <source>
        <dbReference type="Pfam" id="PF07687"/>
    </source>
</evidence>
<dbReference type="PANTHER" id="PTHR11014">
    <property type="entry name" value="PEPTIDASE M20 FAMILY MEMBER"/>
    <property type="match status" value="1"/>
</dbReference>
<feature type="binding site" evidence="2">
    <location>
        <position position="173"/>
    </location>
    <ligand>
        <name>Mn(2+)</name>
        <dbReference type="ChEBI" id="CHEBI:29035"/>
        <label>1</label>
    </ligand>
</feature>
<sequence length="445" mass="47206">MLGQIIHKPSLLGALFALTVSPSLWAQGNELALSVKQAMPVLSSLYLELHQHPELSYHEQQSSARIAAEFDALGMSVTRDFGGHGVVGIYRNGKGPTVMIRADTDALPIVEETGKAYASKVTTLDAQGNQVGVMHACGHDVHMTNLVGTAQQLIKAKDKWQGTLMLVAQPAEEVGGGAKAMLKQGLFSQFPLPDHILGLHVSASVPAGKVAIAPGYALANVDSVDISVKGRGGHGAYPHTTVDPVVLAARIVLALQTIVSREVSPLAPNVITVGSIHGGSKHNIIGNEVKLQLTLRSYDPKVREQQIAAIKRLTQGIASSAGLDEAEWPDVYVHQEESIPSTYNDPNQTALVKASIAKQLGDDNVWEASPVMAGEDFGLYGLTPEKRPITLFWLGAVPADDYAASQASGAILPSLHSSKFAPDYPVSLEAGVQAMSRAAIDLFNH</sequence>
<dbReference type="EMBL" id="CP022272">
    <property type="protein sequence ID" value="ASJ96160.1"/>
    <property type="molecule type" value="Genomic_DNA"/>
</dbReference>
<evidence type="ECO:0000313" key="5">
    <source>
        <dbReference type="Proteomes" id="UP000198233"/>
    </source>
</evidence>
<dbReference type="Pfam" id="PF01546">
    <property type="entry name" value="Peptidase_M20"/>
    <property type="match status" value="1"/>
</dbReference>
<dbReference type="InterPro" id="IPR017439">
    <property type="entry name" value="Amidohydrolase"/>
</dbReference>
<dbReference type="GO" id="GO:0019877">
    <property type="term" value="P:diaminopimelate biosynthetic process"/>
    <property type="evidence" value="ECO:0007669"/>
    <property type="project" value="UniProtKB-ARBA"/>
</dbReference>
<dbReference type="Proteomes" id="UP000198233">
    <property type="component" value="Chromosome"/>
</dbReference>
<dbReference type="NCBIfam" id="TIGR01891">
    <property type="entry name" value="amidohydrolases"/>
    <property type="match status" value="1"/>
</dbReference>
<evidence type="ECO:0000313" key="4">
    <source>
        <dbReference type="EMBL" id="ASJ96160.1"/>
    </source>
</evidence>
<protein>
    <submittedName>
        <fullName evidence="4">Peptidase M20</fullName>
    </submittedName>
</protein>
<keyword evidence="2" id="KW-0479">Metal-binding</keyword>
<accession>A0AAC9XMU2</accession>
<dbReference type="KEGG" id="smav:CFF01_05945"/>
<feature type="binding site" evidence="2">
    <location>
        <position position="416"/>
    </location>
    <ligand>
        <name>Mn(2+)</name>
        <dbReference type="ChEBI" id="CHEBI:29035"/>
        <label>2</label>
    </ligand>
</feature>
<dbReference type="SUPFAM" id="SSF55031">
    <property type="entry name" value="Bacterial exopeptidase dimerisation domain"/>
    <property type="match status" value="1"/>
</dbReference>
<reference evidence="4 5" key="1">
    <citation type="submission" date="2017-06" db="EMBL/GenBank/DDBJ databases">
        <title>Complete genome sequence of Shewanella marisflavi EP1 associated with anaerobic 2,4-dinitrotoluene reduction and salt tolerance.</title>
        <authorList>
            <person name="Huang J."/>
        </authorList>
    </citation>
    <scope>NUCLEOTIDE SEQUENCE [LARGE SCALE GENOMIC DNA]</scope>
    <source>
        <strain evidence="4 5">EP1</strain>
    </source>
</reference>
<dbReference type="GO" id="GO:0046872">
    <property type="term" value="F:metal ion binding"/>
    <property type="evidence" value="ECO:0007669"/>
    <property type="project" value="UniProtKB-KW"/>
</dbReference>
<dbReference type="SUPFAM" id="SSF53187">
    <property type="entry name" value="Zn-dependent exopeptidases"/>
    <property type="match status" value="1"/>
</dbReference>
<feature type="domain" description="Peptidase M20 dimerisation" evidence="3">
    <location>
        <begin position="218"/>
        <end position="313"/>
    </location>
</feature>
<organism evidence="4 5">
    <name type="scientific">Shewanella marisflavi</name>
    <dbReference type="NCBI Taxonomy" id="260364"/>
    <lineage>
        <taxon>Bacteria</taxon>
        <taxon>Pseudomonadati</taxon>
        <taxon>Pseudomonadota</taxon>
        <taxon>Gammaproteobacteria</taxon>
        <taxon>Alteromonadales</taxon>
        <taxon>Shewanellaceae</taxon>
        <taxon>Shewanella</taxon>
    </lineage>
</organism>
<gene>
    <name evidence="4" type="ORF">CFF01_05945</name>
</gene>
<dbReference type="PANTHER" id="PTHR11014:SF63">
    <property type="entry name" value="METALLOPEPTIDASE, PUTATIVE (AFU_ORTHOLOGUE AFUA_6G09600)-RELATED"/>
    <property type="match status" value="1"/>
</dbReference>
<feature type="binding site" evidence="2">
    <location>
        <position position="137"/>
    </location>
    <ligand>
        <name>Mn(2+)</name>
        <dbReference type="ChEBI" id="CHEBI:29035"/>
        <label>2</label>
    </ligand>
</feature>
<feature type="binding site" evidence="2">
    <location>
        <position position="200"/>
    </location>
    <ligand>
        <name>Mn(2+)</name>
        <dbReference type="ChEBI" id="CHEBI:29035"/>
        <label>2</label>
    </ligand>
</feature>
<dbReference type="Gene3D" id="3.30.70.360">
    <property type="match status" value="1"/>
</dbReference>
<evidence type="ECO:0000256" key="2">
    <source>
        <dbReference type="PIRSR" id="PIRSR005962-1"/>
    </source>
</evidence>
<dbReference type="FunFam" id="3.30.70.360:FF:000001">
    <property type="entry name" value="N-acetyldiaminopimelate deacetylase"/>
    <property type="match status" value="1"/>
</dbReference>
<evidence type="ECO:0000256" key="1">
    <source>
        <dbReference type="ARBA" id="ARBA00022801"/>
    </source>
</evidence>
<dbReference type="Pfam" id="PF07687">
    <property type="entry name" value="M20_dimer"/>
    <property type="match status" value="1"/>
</dbReference>
<dbReference type="Gene3D" id="3.40.630.10">
    <property type="entry name" value="Zn peptidases"/>
    <property type="match status" value="1"/>
</dbReference>
<feature type="binding site" evidence="2">
    <location>
        <position position="139"/>
    </location>
    <ligand>
        <name>Mn(2+)</name>
        <dbReference type="ChEBI" id="CHEBI:29035"/>
        <label>2</label>
    </ligand>
</feature>
<name>A0AAC9XMU2_9GAMM</name>
<proteinExistence type="predicted"/>
<dbReference type="InterPro" id="IPR002933">
    <property type="entry name" value="Peptidase_M20"/>
</dbReference>
<dbReference type="GO" id="GO:0050118">
    <property type="term" value="F:N-acetyldiaminopimelate deacetylase activity"/>
    <property type="evidence" value="ECO:0007669"/>
    <property type="project" value="UniProtKB-ARBA"/>
</dbReference>
<comment type="cofactor">
    <cofactor evidence="2">
        <name>Mn(2+)</name>
        <dbReference type="ChEBI" id="CHEBI:29035"/>
    </cofactor>
    <text evidence="2">The Mn(2+) ion enhances activity.</text>
</comment>
<dbReference type="RefSeq" id="WP_088904186.1">
    <property type="nucleotide sequence ID" value="NZ_CP022272.1"/>
</dbReference>
<dbReference type="InterPro" id="IPR036264">
    <property type="entry name" value="Bact_exopeptidase_dim_dom"/>
</dbReference>
<dbReference type="InterPro" id="IPR011650">
    <property type="entry name" value="Peptidase_M20_dimer"/>
</dbReference>
<dbReference type="AlphaFoldDB" id="A0AAC9XMU2"/>
<keyword evidence="1" id="KW-0378">Hydrolase</keyword>